<gene>
    <name evidence="3" type="ORF">AVEN_129418_1</name>
    <name evidence="1" type="ORF">AVEN_142373_1</name>
    <name evidence="2" type="ORF">AVEN_77965_1</name>
</gene>
<evidence type="ECO:0008006" key="5">
    <source>
        <dbReference type="Google" id="ProtNLM"/>
    </source>
</evidence>
<dbReference type="OrthoDB" id="25402at2759"/>
<comment type="caution">
    <text evidence="1">The sequence shown here is derived from an EMBL/GenBank/DDBJ whole genome shotgun (WGS) entry which is preliminary data.</text>
</comment>
<protein>
    <recommendedName>
        <fullName evidence="5">Transposase IS30-like HTH domain-containing protein</fullName>
    </recommendedName>
</protein>
<evidence type="ECO:0000313" key="1">
    <source>
        <dbReference type="EMBL" id="GBN84940.1"/>
    </source>
</evidence>
<name>A0A4Y2SCD6_ARAVE</name>
<evidence type="ECO:0000313" key="3">
    <source>
        <dbReference type="EMBL" id="GBN87031.1"/>
    </source>
</evidence>
<organism evidence="1 4">
    <name type="scientific">Araneus ventricosus</name>
    <name type="common">Orbweaver spider</name>
    <name type="synonym">Epeira ventricosa</name>
    <dbReference type="NCBI Taxonomy" id="182803"/>
    <lineage>
        <taxon>Eukaryota</taxon>
        <taxon>Metazoa</taxon>
        <taxon>Ecdysozoa</taxon>
        <taxon>Arthropoda</taxon>
        <taxon>Chelicerata</taxon>
        <taxon>Arachnida</taxon>
        <taxon>Araneae</taxon>
        <taxon>Araneomorphae</taxon>
        <taxon>Entelegynae</taxon>
        <taxon>Araneoidea</taxon>
        <taxon>Araneidae</taxon>
        <taxon>Araneus</taxon>
    </lineage>
</organism>
<dbReference type="AlphaFoldDB" id="A0A4Y2SCD6"/>
<reference evidence="1 4" key="1">
    <citation type="journal article" date="2019" name="Sci. Rep.">
        <title>Orb-weaving spider Araneus ventricosus genome elucidates the spidroin gene catalogue.</title>
        <authorList>
            <person name="Kono N."/>
            <person name="Nakamura H."/>
            <person name="Ohtoshi R."/>
            <person name="Moran D.A.P."/>
            <person name="Shinohara A."/>
            <person name="Yoshida Y."/>
            <person name="Fujiwara M."/>
            <person name="Mori M."/>
            <person name="Tomita M."/>
            <person name="Arakawa K."/>
        </authorList>
    </citation>
    <scope>NUCLEOTIDE SEQUENCE [LARGE SCALE GENOMIC DNA]</scope>
</reference>
<accession>A0A4Y2SCD6</accession>
<proteinExistence type="predicted"/>
<dbReference type="EMBL" id="BGPR01021589">
    <property type="protein sequence ID" value="GBN87031.1"/>
    <property type="molecule type" value="Genomic_DNA"/>
</dbReference>
<dbReference type="EMBL" id="BGPR01021586">
    <property type="protein sequence ID" value="GBN87027.1"/>
    <property type="molecule type" value="Genomic_DNA"/>
</dbReference>
<dbReference type="Proteomes" id="UP000499080">
    <property type="component" value="Unassembled WGS sequence"/>
</dbReference>
<evidence type="ECO:0000313" key="2">
    <source>
        <dbReference type="EMBL" id="GBN87027.1"/>
    </source>
</evidence>
<evidence type="ECO:0000313" key="4">
    <source>
        <dbReference type="Proteomes" id="UP000499080"/>
    </source>
</evidence>
<keyword evidence="4" id="KW-1185">Reference proteome</keyword>
<dbReference type="EMBL" id="BGPR01020549">
    <property type="protein sequence ID" value="GBN84940.1"/>
    <property type="molecule type" value="Genomic_DNA"/>
</dbReference>
<sequence length="118" mass="13639">MPKASQLPNDEESKILHLKLIGKTVKEMLKLLNHSKSMIYCILTHKMPFEPKPPLGRPRVTDIHSDGRIRRMASSRKMSVRVITRPSRLQICNNTVPRRIIESGYMIQVKMAHILPLF</sequence>